<comment type="caution">
    <text evidence="1">The sequence shown here is derived from an EMBL/GenBank/DDBJ whole genome shotgun (WGS) entry which is preliminary data.</text>
</comment>
<reference evidence="1 2" key="1">
    <citation type="submission" date="2019-04" db="EMBL/GenBank/DDBJ databases">
        <title>Azoarcus rhizosphaerae sp. nov. isolated from rhizosphere of Ficus religiosa.</title>
        <authorList>
            <person name="Lin S.-Y."/>
            <person name="Hameed A."/>
            <person name="Hsu Y.-H."/>
            <person name="Young C.-C."/>
        </authorList>
    </citation>
    <scope>NUCLEOTIDE SEQUENCE [LARGE SCALE GENOMIC DNA]</scope>
    <source>
        <strain evidence="1 2">CC-YHH848</strain>
    </source>
</reference>
<dbReference type="SUPFAM" id="SSF51306">
    <property type="entry name" value="LexA/Signal peptidase"/>
    <property type="match status" value="1"/>
</dbReference>
<evidence type="ECO:0008006" key="3">
    <source>
        <dbReference type="Google" id="ProtNLM"/>
    </source>
</evidence>
<dbReference type="Proteomes" id="UP000307956">
    <property type="component" value="Unassembled WGS sequence"/>
</dbReference>
<accession>A0A4S4APR0</accession>
<gene>
    <name evidence="1" type="ORF">E6O51_09475</name>
</gene>
<dbReference type="RefSeq" id="WP_136384742.1">
    <property type="nucleotide sequence ID" value="NZ_SSOD01000006.1"/>
</dbReference>
<dbReference type="EMBL" id="SSOD01000006">
    <property type="protein sequence ID" value="THF61668.1"/>
    <property type="molecule type" value="Genomic_DNA"/>
</dbReference>
<proteinExistence type="predicted"/>
<protein>
    <recommendedName>
        <fullName evidence="3">Peptidase S24/S26A/S26B/S26C domain-containing protein</fullName>
    </recommendedName>
</protein>
<evidence type="ECO:0000313" key="1">
    <source>
        <dbReference type="EMBL" id="THF61668.1"/>
    </source>
</evidence>
<dbReference type="InterPro" id="IPR036286">
    <property type="entry name" value="LexA/Signal_pep-like_sf"/>
</dbReference>
<name>A0A4S4APR0_9RHOO</name>
<keyword evidence="2" id="KW-1185">Reference proteome</keyword>
<organism evidence="1 2">
    <name type="scientific">Pseudothauera rhizosphaerae</name>
    <dbReference type="NCBI Taxonomy" id="2565932"/>
    <lineage>
        <taxon>Bacteria</taxon>
        <taxon>Pseudomonadati</taxon>
        <taxon>Pseudomonadota</taxon>
        <taxon>Betaproteobacteria</taxon>
        <taxon>Rhodocyclales</taxon>
        <taxon>Zoogloeaceae</taxon>
        <taxon>Pseudothauera</taxon>
    </lineage>
</organism>
<evidence type="ECO:0000313" key="2">
    <source>
        <dbReference type="Proteomes" id="UP000307956"/>
    </source>
</evidence>
<dbReference type="CDD" id="cd06462">
    <property type="entry name" value="Peptidase_S24_S26"/>
    <property type="match status" value="1"/>
</dbReference>
<dbReference type="AlphaFoldDB" id="A0A4S4APR0"/>
<sequence length="104" mass="11289">MAKRYADEFVWIAQEALAGPGAMSVSKGFHVWIDRLAEHRAGDIVLARIAGGPPVLRRIIAVQGAEYLTTDAPDSAQPLDGSCELVGVALTCYPPPLKRPRHKR</sequence>